<organism evidence="2 3">
    <name type="scientific">Rhodonia placenta</name>
    <dbReference type="NCBI Taxonomy" id="104341"/>
    <lineage>
        <taxon>Eukaryota</taxon>
        <taxon>Fungi</taxon>
        <taxon>Dikarya</taxon>
        <taxon>Basidiomycota</taxon>
        <taxon>Agaricomycotina</taxon>
        <taxon>Agaricomycetes</taxon>
        <taxon>Polyporales</taxon>
        <taxon>Adustoporiaceae</taxon>
        <taxon>Rhodonia</taxon>
    </lineage>
</organism>
<evidence type="ECO:0000256" key="1">
    <source>
        <dbReference type="SAM" id="Phobius"/>
    </source>
</evidence>
<dbReference type="AlphaFoldDB" id="A0A8H7P4J2"/>
<keyword evidence="1" id="KW-0812">Transmembrane</keyword>
<keyword evidence="1" id="KW-0472">Membrane</keyword>
<accession>A0A8H7P4J2</accession>
<gene>
    <name evidence="2" type="ORF">IEO21_04215</name>
</gene>
<protein>
    <submittedName>
        <fullName evidence="2">Uncharacterized protein</fullName>
    </submittedName>
</protein>
<proteinExistence type="predicted"/>
<evidence type="ECO:0000313" key="2">
    <source>
        <dbReference type="EMBL" id="KAF9816040.1"/>
    </source>
</evidence>
<name>A0A8H7P4J2_9APHY</name>
<dbReference type="Proteomes" id="UP000639403">
    <property type="component" value="Unassembled WGS sequence"/>
</dbReference>
<feature type="transmembrane region" description="Helical" evidence="1">
    <location>
        <begin position="75"/>
        <end position="96"/>
    </location>
</feature>
<sequence length="124" mass="13703">MPFVASFQVNVCVIGPEPPDIADALAGSCGGVLRGQGRQHLGAIFNLVAYYILALPLGITVAFHPRTHMGLKGLWLGQDVALFIIAFGEYAVVWLGTDWDKEVQRSIDRNKEEAKRRRMHEGLE</sequence>
<reference evidence="2" key="2">
    <citation type="journal article" name="Front. Microbiol.">
        <title>Degradative Capacity of Two Strains of Rhodonia placenta: From Phenotype to Genotype.</title>
        <authorList>
            <person name="Kolle M."/>
            <person name="Horta M.A.C."/>
            <person name="Nowrousian M."/>
            <person name="Ohm R.A."/>
            <person name="Benz J.P."/>
            <person name="Pilgard A."/>
        </authorList>
    </citation>
    <scope>NUCLEOTIDE SEQUENCE</scope>
    <source>
        <strain evidence="2">FPRL280</strain>
    </source>
</reference>
<comment type="caution">
    <text evidence="2">The sequence shown here is derived from an EMBL/GenBank/DDBJ whole genome shotgun (WGS) entry which is preliminary data.</text>
</comment>
<evidence type="ECO:0000313" key="3">
    <source>
        <dbReference type="Proteomes" id="UP000639403"/>
    </source>
</evidence>
<dbReference type="EMBL" id="JADOXO010000060">
    <property type="protein sequence ID" value="KAF9816040.1"/>
    <property type="molecule type" value="Genomic_DNA"/>
</dbReference>
<feature type="transmembrane region" description="Helical" evidence="1">
    <location>
        <begin position="43"/>
        <end position="63"/>
    </location>
</feature>
<keyword evidence="1" id="KW-1133">Transmembrane helix</keyword>
<reference evidence="2" key="1">
    <citation type="submission" date="2020-11" db="EMBL/GenBank/DDBJ databases">
        <authorList>
            <person name="Koelle M."/>
            <person name="Horta M.A.C."/>
            <person name="Nowrousian M."/>
            <person name="Ohm R.A."/>
            <person name="Benz P."/>
            <person name="Pilgard A."/>
        </authorList>
    </citation>
    <scope>NUCLEOTIDE SEQUENCE</scope>
    <source>
        <strain evidence="2">FPRL280</strain>
    </source>
</reference>